<evidence type="ECO:0000313" key="4">
    <source>
        <dbReference type="Proteomes" id="UP000018467"/>
    </source>
</evidence>
<evidence type="ECO:0000256" key="2">
    <source>
        <dbReference type="ARBA" id="ARBA00022737"/>
    </source>
</evidence>
<dbReference type="GeneTree" id="ENSGT00940000156026"/>
<dbReference type="Pfam" id="PF13855">
    <property type="entry name" value="LRR_8"/>
    <property type="match status" value="1"/>
</dbReference>
<dbReference type="InterPro" id="IPR032675">
    <property type="entry name" value="LRR_dom_sf"/>
</dbReference>
<evidence type="ECO:0000313" key="3">
    <source>
        <dbReference type="Ensembl" id="ENSAMXP00000041398.1"/>
    </source>
</evidence>
<dbReference type="InterPro" id="IPR003591">
    <property type="entry name" value="Leu-rich_rpt_typical-subtyp"/>
</dbReference>
<dbReference type="Bgee" id="ENSAMXG00000033009">
    <property type="expression patterns" value="Expressed in olfactory epithelium and 3 other cell types or tissues"/>
</dbReference>
<reference evidence="4" key="1">
    <citation type="submission" date="2013-03" db="EMBL/GenBank/DDBJ databases">
        <authorList>
            <person name="Jeffery W."/>
            <person name="Warren W."/>
            <person name="Wilson R.K."/>
        </authorList>
    </citation>
    <scope>NUCLEOTIDE SEQUENCE</scope>
    <source>
        <strain evidence="4">female</strain>
    </source>
</reference>
<reference evidence="3" key="3">
    <citation type="submission" date="2025-08" db="UniProtKB">
        <authorList>
            <consortium name="Ensembl"/>
        </authorList>
    </citation>
    <scope>IDENTIFICATION</scope>
</reference>
<sequence length="164" mass="19050">MAEITKKMQTKNAVKLTVDGKRRLDLSNMEIATFPKCILKLCDVEELDLSRNFLKDIPESIDRFVNMRWLDLHSNNLEKLPELGLLRGLRSLNLGMNRIEIVPSSIGALKELRQLRLFNNLLTRVPPWLHSLPNLQTLKHQGLFVRSHYVENVKALKMEILVFH</sequence>
<protein>
    <submittedName>
        <fullName evidence="3">Leucine rich repeat containing 18</fullName>
    </submittedName>
</protein>
<dbReference type="AlphaFoldDB" id="A0A3B1JGF3"/>
<accession>A0A3B1JGF3</accession>
<dbReference type="InterPro" id="IPR050216">
    <property type="entry name" value="LRR_domain-containing"/>
</dbReference>
<reference evidence="4" key="2">
    <citation type="journal article" date="2014" name="Nat. Commun.">
        <title>The cavefish genome reveals candidate genes for eye loss.</title>
        <authorList>
            <person name="McGaugh S.E."/>
            <person name="Gross J.B."/>
            <person name="Aken B."/>
            <person name="Blin M."/>
            <person name="Borowsky R."/>
            <person name="Chalopin D."/>
            <person name="Hinaux H."/>
            <person name="Jeffery W.R."/>
            <person name="Keene A."/>
            <person name="Ma L."/>
            <person name="Minx P."/>
            <person name="Murphy D."/>
            <person name="O'Quin K.E."/>
            <person name="Retaux S."/>
            <person name="Rohner N."/>
            <person name="Searle S.M."/>
            <person name="Stahl B.A."/>
            <person name="Tabin C."/>
            <person name="Volff J.N."/>
            <person name="Yoshizawa M."/>
            <person name="Warren W.C."/>
        </authorList>
    </citation>
    <scope>NUCLEOTIDE SEQUENCE [LARGE SCALE GENOMIC DNA]</scope>
    <source>
        <strain evidence="4">female</strain>
    </source>
</reference>
<dbReference type="SMART" id="SM00369">
    <property type="entry name" value="LRR_TYP"/>
    <property type="match status" value="4"/>
</dbReference>
<proteinExistence type="predicted"/>
<dbReference type="Ensembl" id="ENSAMXT00000032456.1">
    <property type="protein sequence ID" value="ENSAMXP00000041398.1"/>
    <property type="gene ID" value="ENSAMXG00000033009.1"/>
</dbReference>
<keyword evidence="4" id="KW-1185">Reference proteome</keyword>
<name>A0A3B1JGF3_ASTMX</name>
<dbReference type="GO" id="GO:0005737">
    <property type="term" value="C:cytoplasm"/>
    <property type="evidence" value="ECO:0007669"/>
    <property type="project" value="TreeGrafter"/>
</dbReference>
<organism evidence="3 4">
    <name type="scientific">Astyanax mexicanus</name>
    <name type="common">Blind cave fish</name>
    <name type="synonym">Astyanax fasciatus mexicanus</name>
    <dbReference type="NCBI Taxonomy" id="7994"/>
    <lineage>
        <taxon>Eukaryota</taxon>
        <taxon>Metazoa</taxon>
        <taxon>Chordata</taxon>
        <taxon>Craniata</taxon>
        <taxon>Vertebrata</taxon>
        <taxon>Euteleostomi</taxon>
        <taxon>Actinopterygii</taxon>
        <taxon>Neopterygii</taxon>
        <taxon>Teleostei</taxon>
        <taxon>Ostariophysi</taxon>
        <taxon>Characiformes</taxon>
        <taxon>Characoidei</taxon>
        <taxon>Acestrorhamphidae</taxon>
        <taxon>Acestrorhamphinae</taxon>
        <taxon>Astyanax</taxon>
    </lineage>
</organism>
<dbReference type="Proteomes" id="UP000018467">
    <property type="component" value="Unassembled WGS sequence"/>
</dbReference>
<dbReference type="SUPFAM" id="SSF52075">
    <property type="entry name" value="Outer arm dynein light chain 1"/>
    <property type="match status" value="1"/>
</dbReference>
<evidence type="ECO:0000256" key="1">
    <source>
        <dbReference type="ARBA" id="ARBA00022614"/>
    </source>
</evidence>
<dbReference type="PANTHER" id="PTHR48051:SF42">
    <property type="entry name" value="LEUCINE-RICH REPEAT-CONTAINING PROTEIN 18-LIKE"/>
    <property type="match status" value="1"/>
</dbReference>
<dbReference type="InParanoid" id="A0A3B1JGF3"/>
<keyword evidence="2" id="KW-0677">Repeat</keyword>
<dbReference type="STRING" id="7994.ENSAMXP00000041398"/>
<keyword evidence="1" id="KW-0433">Leucine-rich repeat</keyword>
<dbReference type="InterPro" id="IPR001611">
    <property type="entry name" value="Leu-rich_rpt"/>
</dbReference>
<dbReference type="Gene3D" id="3.80.10.10">
    <property type="entry name" value="Ribonuclease Inhibitor"/>
    <property type="match status" value="1"/>
</dbReference>
<dbReference type="Pfam" id="PF00560">
    <property type="entry name" value="LRR_1"/>
    <property type="match status" value="1"/>
</dbReference>
<dbReference type="PROSITE" id="PS51450">
    <property type="entry name" value="LRR"/>
    <property type="match status" value="1"/>
</dbReference>
<dbReference type="PANTHER" id="PTHR48051">
    <property type="match status" value="1"/>
</dbReference>
<reference evidence="3" key="4">
    <citation type="submission" date="2025-09" db="UniProtKB">
        <authorList>
            <consortium name="Ensembl"/>
        </authorList>
    </citation>
    <scope>IDENTIFICATION</scope>
</reference>